<proteinExistence type="predicted"/>
<reference evidence="2 3" key="1">
    <citation type="submission" date="2016-04" db="EMBL/GenBank/DDBJ databases">
        <authorList>
            <person name="Chen L."/>
            <person name="Zhuang W."/>
            <person name="Wang G."/>
        </authorList>
    </citation>
    <scope>NUCLEOTIDE SEQUENCE [LARGE SCALE GENOMIC DNA]</scope>
    <source>
        <strain evidence="3">GR20</strain>
    </source>
</reference>
<protein>
    <submittedName>
        <fullName evidence="2">Uncharacterized protein</fullName>
    </submittedName>
</protein>
<keyword evidence="1" id="KW-0812">Transmembrane</keyword>
<keyword evidence="1" id="KW-0472">Membrane</keyword>
<dbReference type="EMBL" id="LWBO01000002">
    <property type="protein sequence ID" value="OQP54050.1"/>
    <property type="molecule type" value="Genomic_DNA"/>
</dbReference>
<evidence type="ECO:0000313" key="3">
    <source>
        <dbReference type="Proteomes" id="UP000192277"/>
    </source>
</evidence>
<keyword evidence="3" id="KW-1185">Reference proteome</keyword>
<feature type="transmembrane region" description="Helical" evidence="1">
    <location>
        <begin position="62"/>
        <end position="82"/>
    </location>
</feature>
<comment type="caution">
    <text evidence="2">The sequence shown here is derived from an EMBL/GenBank/DDBJ whole genome shotgun (WGS) entry which is preliminary data.</text>
</comment>
<name>A0ABX3P328_9BACT</name>
<dbReference type="RefSeq" id="WP_014216448.1">
    <property type="nucleotide sequence ID" value="NZ_LWBO01000002.1"/>
</dbReference>
<feature type="transmembrane region" description="Helical" evidence="1">
    <location>
        <begin position="35"/>
        <end position="55"/>
    </location>
</feature>
<evidence type="ECO:0000313" key="2">
    <source>
        <dbReference type="EMBL" id="OQP54050.1"/>
    </source>
</evidence>
<keyword evidence="1" id="KW-1133">Transmembrane helix</keyword>
<organism evidence="2 3">
    <name type="scientific">Niastella koreensis</name>
    <dbReference type="NCBI Taxonomy" id="354356"/>
    <lineage>
        <taxon>Bacteria</taxon>
        <taxon>Pseudomonadati</taxon>
        <taxon>Bacteroidota</taxon>
        <taxon>Chitinophagia</taxon>
        <taxon>Chitinophagales</taxon>
        <taxon>Chitinophagaceae</taxon>
        <taxon>Niastella</taxon>
    </lineage>
</organism>
<dbReference type="Proteomes" id="UP000192277">
    <property type="component" value="Unassembled WGS sequence"/>
</dbReference>
<accession>A0ABX3P328</accession>
<sequence>MGEESNDLYVIPAKFRKIENLHILFWLMKDLCWCLLLRPLGIIMIFPTLTVAIWIAWRNRHIVAELTHNVAIALWIVANSMWMIDEFYFEGEKIRHYCVIPFSLGILTLFYYYFYYSPLQRKKAKAAEVANKNAEHSNYTASGIKH</sequence>
<gene>
    <name evidence="2" type="ORF">A4D02_20430</name>
</gene>
<evidence type="ECO:0000256" key="1">
    <source>
        <dbReference type="SAM" id="Phobius"/>
    </source>
</evidence>
<feature type="transmembrane region" description="Helical" evidence="1">
    <location>
        <begin position="94"/>
        <end position="115"/>
    </location>
</feature>